<dbReference type="Pfam" id="PF04146">
    <property type="entry name" value="YTH"/>
    <property type="match status" value="1"/>
</dbReference>
<dbReference type="PROSITE" id="PS50882">
    <property type="entry name" value="YTH"/>
    <property type="match status" value="1"/>
</dbReference>
<evidence type="ECO:0000313" key="5">
    <source>
        <dbReference type="Ensembl" id="ENSEBUP00000006318.1"/>
    </source>
</evidence>
<dbReference type="GO" id="GO:0003723">
    <property type="term" value="F:RNA binding"/>
    <property type="evidence" value="ECO:0007669"/>
    <property type="project" value="InterPro"/>
</dbReference>
<reference evidence="5" key="2">
    <citation type="submission" date="2025-09" db="UniProtKB">
        <authorList>
            <consortium name="Ensembl"/>
        </authorList>
    </citation>
    <scope>IDENTIFICATION</scope>
</reference>
<dbReference type="InterPro" id="IPR011709">
    <property type="entry name" value="DEAD-box_helicase_OB_fold"/>
</dbReference>
<dbReference type="Pfam" id="PF07717">
    <property type="entry name" value="OB_NTP_bind"/>
    <property type="match status" value="1"/>
</dbReference>
<proteinExistence type="predicted"/>
<keyword evidence="6" id="KW-1185">Reference proteome</keyword>
<dbReference type="PANTHER" id="PTHR18934">
    <property type="entry name" value="ATP-DEPENDENT RNA HELICASE"/>
    <property type="match status" value="1"/>
</dbReference>
<accession>A0A8C4NMV1</accession>
<feature type="region of interest" description="Disordered" evidence="3">
    <location>
        <begin position="388"/>
        <end position="409"/>
    </location>
</feature>
<dbReference type="InterPro" id="IPR048333">
    <property type="entry name" value="HA2_WH"/>
</dbReference>
<dbReference type="Ensembl" id="ENSEBUT00000006772.1">
    <property type="protein sequence ID" value="ENSEBUP00000006318.1"/>
    <property type="gene ID" value="ENSEBUG00000004188.1"/>
</dbReference>
<dbReference type="AlphaFoldDB" id="A0A8C4NMV1"/>
<keyword evidence="2" id="KW-0067">ATP-binding</keyword>
<evidence type="ECO:0000256" key="3">
    <source>
        <dbReference type="SAM" id="MobiDB-lite"/>
    </source>
</evidence>
<feature type="domain" description="YTH" evidence="4">
    <location>
        <begin position="470"/>
        <end position="561"/>
    </location>
</feature>
<evidence type="ECO:0000259" key="4">
    <source>
        <dbReference type="PROSITE" id="PS50882"/>
    </source>
</evidence>
<dbReference type="GO" id="GO:0004386">
    <property type="term" value="F:helicase activity"/>
    <property type="evidence" value="ECO:0007669"/>
    <property type="project" value="TreeGrafter"/>
</dbReference>
<dbReference type="PANTHER" id="PTHR18934:SF213">
    <property type="entry name" value="3'-5' RNA HELICASE YTHDC2"/>
    <property type="match status" value="1"/>
</dbReference>
<dbReference type="Pfam" id="PF21010">
    <property type="entry name" value="HA2_C"/>
    <property type="match status" value="1"/>
</dbReference>
<dbReference type="Pfam" id="PF04408">
    <property type="entry name" value="WHD_HA2"/>
    <property type="match status" value="1"/>
</dbReference>
<evidence type="ECO:0000256" key="1">
    <source>
        <dbReference type="ARBA" id="ARBA00022741"/>
    </source>
</evidence>
<dbReference type="GeneTree" id="ENSGT00940000155826"/>
<dbReference type="Proteomes" id="UP000694388">
    <property type="component" value="Unplaced"/>
</dbReference>
<dbReference type="InterPro" id="IPR007275">
    <property type="entry name" value="YTH_domain"/>
</dbReference>
<dbReference type="InterPro" id="IPR007502">
    <property type="entry name" value="Helicase-assoc_dom"/>
</dbReference>
<protein>
    <recommendedName>
        <fullName evidence="4">YTH domain-containing protein</fullName>
    </recommendedName>
</protein>
<name>A0A8C4NMV1_EPTBU</name>
<dbReference type="SMART" id="SM00847">
    <property type="entry name" value="HA2"/>
    <property type="match status" value="1"/>
</dbReference>
<evidence type="ECO:0000256" key="2">
    <source>
        <dbReference type="ARBA" id="ARBA00022840"/>
    </source>
</evidence>
<evidence type="ECO:0000313" key="6">
    <source>
        <dbReference type="Proteomes" id="UP000694388"/>
    </source>
</evidence>
<organism evidence="5 6">
    <name type="scientific">Eptatretus burgeri</name>
    <name type="common">Inshore hagfish</name>
    <dbReference type="NCBI Taxonomy" id="7764"/>
    <lineage>
        <taxon>Eukaryota</taxon>
        <taxon>Metazoa</taxon>
        <taxon>Chordata</taxon>
        <taxon>Craniata</taxon>
        <taxon>Vertebrata</taxon>
        <taxon>Cyclostomata</taxon>
        <taxon>Myxini</taxon>
        <taxon>Myxiniformes</taxon>
        <taxon>Myxinidae</taxon>
        <taxon>Eptatretinae</taxon>
        <taxon>Eptatretus</taxon>
    </lineage>
</organism>
<dbReference type="FunFam" id="1.20.120.1080:FF:000008">
    <property type="entry name" value="probable ATP-dependent RNA helicase YTHDC2"/>
    <property type="match status" value="1"/>
</dbReference>
<dbReference type="GO" id="GO:0005524">
    <property type="term" value="F:ATP binding"/>
    <property type="evidence" value="ECO:0007669"/>
    <property type="project" value="UniProtKB-KW"/>
</dbReference>
<dbReference type="CDD" id="cd21134">
    <property type="entry name" value="YTH"/>
    <property type="match status" value="1"/>
</dbReference>
<dbReference type="Gene3D" id="1.20.120.1080">
    <property type="match status" value="1"/>
</dbReference>
<keyword evidence="1" id="KW-0547">Nucleotide-binding</keyword>
<dbReference type="Gene3D" id="3.10.590.10">
    <property type="entry name" value="ph1033 like domains"/>
    <property type="match status" value="1"/>
</dbReference>
<reference evidence="5" key="1">
    <citation type="submission" date="2025-08" db="UniProtKB">
        <authorList>
            <consortium name="Ensembl"/>
        </authorList>
    </citation>
    <scope>IDENTIFICATION</scope>
</reference>
<sequence length="561" mass="62393">PVPFKTRDELSLYTKLLAPRNVTVEQFLTKAPEPPSSLLIKNAITQLKAMDAMDEFQDLTVLGHHLSDFPIEPRLVKMVLSSVMLKCLDPVLTIVCSLAHREPFLMPSQSSQGHAAWACRRKFAANTYSDHMVLLRAFQAWQKAYAEGWEQAFCERNYLSQGTMEMIVWMRAELLGQLRASGFVRAHGPGDIRDLNVNSDNWAVVKATLVAGLYPNVAHVNRLAMTLNTSSKQCLRFHQASVLSLPLTTKVIAEKNQQAVAALPTDWIVFDEMSHQHCQACLRCCSAVSTITIALFAGPARLPKNTMNELQSFPCKRYSLAVVLIVFVSCVPTTPSSSSCPLTAHLLYGHHMLYKHPKRLVCFFKIDTYVYITPPTLFSYPQSAAVPPTLKSKPTDTNPAPTRDTCKPSLSQKLPSAVPGIDSLASNTTTTTTNSQQSSRMCIAPDMVLPSSSSSKLQAPLGLAQMPGTPRYFLMKCWNHKFLELSKLKGIWSTSASIEHQLSKAFRQASHVFLIFTIQGSGNFQVVCDLPCKILQNQTQMRWPKRKACFIRTTCNNNAVV</sequence>